<dbReference type="AlphaFoldDB" id="X0ZV02"/>
<name>X0ZV02_9ZZZZ</name>
<reference evidence="1" key="1">
    <citation type="journal article" date="2014" name="Front. Microbiol.">
        <title>High frequency of phylogenetically diverse reductive dehalogenase-homologous genes in deep subseafloor sedimentary metagenomes.</title>
        <authorList>
            <person name="Kawai M."/>
            <person name="Futagami T."/>
            <person name="Toyoda A."/>
            <person name="Takaki Y."/>
            <person name="Nishi S."/>
            <person name="Hori S."/>
            <person name="Arai W."/>
            <person name="Tsubouchi T."/>
            <person name="Morono Y."/>
            <person name="Uchiyama I."/>
            <person name="Ito T."/>
            <person name="Fujiyama A."/>
            <person name="Inagaki F."/>
            <person name="Takami H."/>
        </authorList>
    </citation>
    <scope>NUCLEOTIDE SEQUENCE</scope>
    <source>
        <strain evidence="1">Expedition CK06-06</strain>
    </source>
</reference>
<dbReference type="EMBL" id="BART01006339">
    <property type="protein sequence ID" value="GAG61777.1"/>
    <property type="molecule type" value="Genomic_DNA"/>
</dbReference>
<gene>
    <name evidence="1" type="ORF">S01H4_14460</name>
</gene>
<protein>
    <submittedName>
        <fullName evidence="1">Uncharacterized protein</fullName>
    </submittedName>
</protein>
<organism evidence="1">
    <name type="scientific">marine sediment metagenome</name>
    <dbReference type="NCBI Taxonomy" id="412755"/>
    <lineage>
        <taxon>unclassified sequences</taxon>
        <taxon>metagenomes</taxon>
        <taxon>ecological metagenomes</taxon>
    </lineage>
</organism>
<evidence type="ECO:0000313" key="1">
    <source>
        <dbReference type="EMBL" id="GAG61777.1"/>
    </source>
</evidence>
<sequence>MKNLKELGLCKKSYKKVDAWLQEWLDIFIKQANGKEGWPY</sequence>
<comment type="caution">
    <text evidence="1">The sequence shown here is derived from an EMBL/GenBank/DDBJ whole genome shotgun (WGS) entry which is preliminary data.</text>
</comment>
<feature type="non-terminal residue" evidence="1">
    <location>
        <position position="40"/>
    </location>
</feature>
<proteinExistence type="predicted"/>
<accession>X0ZV02</accession>